<dbReference type="EMBL" id="JAAARO010000007">
    <property type="protein sequence ID" value="KAF5745034.1"/>
    <property type="molecule type" value="Genomic_DNA"/>
</dbReference>
<dbReference type="Gene3D" id="3.30.200.20">
    <property type="entry name" value="Phosphorylase Kinase, domain 1"/>
    <property type="match status" value="1"/>
</dbReference>
<dbReference type="InParanoid" id="A0A7J7DFI3"/>
<keyword evidence="1" id="KW-0547">Nucleotide-binding</keyword>
<evidence type="ECO:0000313" key="4">
    <source>
        <dbReference type="EMBL" id="KAF5745034.1"/>
    </source>
</evidence>
<dbReference type="InterPro" id="IPR000719">
    <property type="entry name" value="Prot_kinase_dom"/>
</dbReference>
<dbReference type="PROSITE" id="PS50011">
    <property type="entry name" value="PROTEIN_KINASE_DOM"/>
    <property type="match status" value="1"/>
</dbReference>
<sequence>MPYLCPSFISRYLETTEKKRKRSFLRNGSLLLKELIASSDGKYNPFRIYSEEELKKATNNYDPSCVFDINTIGKWYKGTIEGRVVPVCKSSWLPVHVNHRTGMVNTLWNEAVTDVSISAMLSGHKNVLKLLGCCLETTVPTIVYEYAGNGTLYDRIHTTARSDSQPLPWKSRLEIVGEIAHAIAYLHTAFAKPIIHRKIRPSNILLDQNDVPKLSDFSSSMIISEGETVKVDRYGGNEGYMSADIGAEVNEKVDVRNFGSLLLELLTGKDSRELHELATGKDYSFSFCGDGLHCLAHHTEDYLSCYSIEYIVDSTFFLTEGGAAEQQQQLRQWEAVKELALKCWANPKEERPTMVEVTKQLRQIELS</sequence>
<keyword evidence="2" id="KW-0067">ATP-binding</keyword>
<dbReference type="OrthoDB" id="75710at2759"/>
<evidence type="ECO:0000313" key="5">
    <source>
        <dbReference type="Proteomes" id="UP000593562"/>
    </source>
</evidence>
<dbReference type="InterPro" id="IPR011009">
    <property type="entry name" value="Kinase-like_dom_sf"/>
</dbReference>
<dbReference type="Gene3D" id="1.10.510.10">
    <property type="entry name" value="Transferase(Phosphotransferase) domain 1"/>
    <property type="match status" value="1"/>
</dbReference>
<dbReference type="PANTHER" id="PTHR27005:SF466">
    <property type="entry name" value="NON-FUNCTIONAL PSEUDOKINASE ZED1-LIKE"/>
    <property type="match status" value="1"/>
</dbReference>
<dbReference type="PANTHER" id="PTHR27005">
    <property type="entry name" value="WALL-ASSOCIATED RECEPTOR KINASE-LIKE 21"/>
    <property type="match status" value="1"/>
</dbReference>
<accession>A0A7J7DFI3</accession>
<keyword evidence="5" id="KW-1185">Reference proteome</keyword>
<organism evidence="4 5">
    <name type="scientific">Tripterygium wilfordii</name>
    <name type="common">Thunder God vine</name>
    <dbReference type="NCBI Taxonomy" id="458696"/>
    <lineage>
        <taxon>Eukaryota</taxon>
        <taxon>Viridiplantae</taxon>
        <taxon>Streptophyta</taxon>
        <taxon>Embryophyta</taxon>
        <taxon>Tracheophyta</taxon>
        <taxon>Spermatophyta</taxon>
        <taxon>Magnoliopsida</taxon>
        <taxon>eudicotyledons</taxon>
        <taxon>Gunneridae</taxon>
        <taxon>Pentapetalae</taxon>
        <taxon>rosids</taxon>
        <taxon>fabids</taxon>
        <taxon>Celastrales</taxon>
        <taxon>Celastraceae</taxon>
        <taxon>Tripterygium</taxon>
    </lineage>
</organism>
<comment type="caution">
    <text evidence="4">The sequence shown here is derived from an EMBL/GenBank/DDBJ whole genome shotgun (WGS) entry which is preliminary data.</text>
</comment>
<dbReference type="SUPFAM" id="SSF56112">
    <property type="entry name" value="Protein kinase-like (PK-like)"/>
    <property type="match status" value="1"/>
</dbReference>
<dbReference type="AlphaFoldDB" id="A0A7J7DFI3"/>
<gene>
    <name evidence="4" type="ORF">HS088_TW07G00615</name>
</gene>
<reference evidence="4 5" key="1">
    <citation type="journal article" date="2020" name="Nat. Commun.">
        <title>Genome of Tripterygium wilfordii and identification of cytochrome P450 involved in triptolide biosynthesis.</title>
        <authorList>
            <person name="Tu L."/>
            <person name="Su P."/>
            <person name="Zhang Z."/>
            <person name="Gao L."/>
            <person name="Wang J."/>
            <person name="Hu T."/>
            <person name="Zhou J."/>
            <person name="Zhang Y."/>
            <person name="Zhao Y."/>
            <person name="Liu Y."/>
            <person name="Song Y."/>
            <person name="Tong Y."/>
            <person name="Lu Y."/>
            <person name="Yang J."/>
            <person name="Xu C."/>
            <person name="Jia M."/>
            <person name="Peters R.J."/>
            <person name="Huang L."/>
            <person name="Gao W."/>
        </authorList>
    </citation>
    <scope>NUCLEOTIDE SEQUENCE [LARGE SCALE GENOMIC DNA]</scope>
    <source>
        <strain evidence="5">cv. XIE 37</strain>
        <tissue evidence="4">Leaf</tissue>
    </source>
</reference>
<dbReference type="Pfam" id="PF07714">
    <property type="entry name" value="PK_Tyr_Ser-Thr"/>
    <property type="match status" value="1"/>
</dbReference>
<dbReference type="GO" id="GO:0007166">
    <property type="term" value="P:cell surface receptor signaling pathway"/>
    <property type="evidence" value="ECO:0007669"/>
    <property type="project" value="InterPro"/>
</dbReference>
<feature type="domain" description="Protein kinase" evidence="3">
    <location>
        <begin position="66"/>
        <end position="366"/>
    </location>
</feature>
<dbReference type="GO" id="GO:0005524">
    <property type="term" value="F:ATP binding"/>
    <property type="evidence" value="ECO:0007669"/>
    <property type="project" value="UniProtKB-KW"/>
</dbReference>
<evidence type="ECO:0000256" key="1">
    <source>
        <dbReference type="ARBA" id="ARBA00022741"/>
    </source>
</evidence>
<protein>
    <recommendedName>
        <fullName evidence="3">Protein kinase domain-containing protein</fullName>
    </recommendedName>
</protein>
<proteinExistence type="predicted"/>
<evidence type="ECO:0000256" key="2">
    <source>
        <dbReference type="ARBA" id="ARBA00022840"/>
    </source>
</evidence>
<dbReference type="InterPro" id="IPR045274">
    <property type="entry name" value="WAK-like"/>
</dbReference>
<name>A0A7J7DFI3_TRIWF</name>
<dbReference type="GO" id="GO:0004674">
    <property type="term" value="F:protein serine/threonine kinase activity"/>
    <property type="evidence" value="ECO:0007669"/>
    <property type="project" value="TreeGrafter"/>
</dbReference>
<dbReference type="InterPro" id="IPR001245">
    <property type="entry name" value="Ser-Thr/Tyr_kinase_cat_dom"/>
</dbReference>
<evidence type="ECO:0000259" key="3">
    <source>
        <dbReference type="PROSITE" id="PS50011"/>
    </source>
</evidence>
<dbReference type="GO" id="GO:0005886">
    <property type="term" value="C:plasma membrane"/>
    <property type="evidence" value="ECO:0007669"/>
    <property type="project" value="TreeGrafter"/>
</dbReference>
<dbReference type="Proteomes" id="UP000593562">
    <property type="component" value="Unassembled WGS sequence"/>
</dbReference>